<keyword evidence="2" id="KW-1185">Reference proteome</keyword>
<reference evidence="3" key="2">
    <citation type="submission" date="2019-09" db="UniProtKB">
        <authorList>
            <consortium name="WormBaseParasite"/>
        </authorList>
    </citation>
    <scope>IDENTIFICATION</scope>
</reference>
<evidence type="ECO:0000313" key="3">
    <source>
        <dbReference type="WBParaSite" id="HPBE_0002062101-mRNA-1"/>
    </source>
</evidence>
<protein>
    <submittedName>
        <fullName evidence="3">C6 domain-containing protein</fullName>
    </submittedName>
</protein>
<accession>A0A183GE83</accession>
<proteinExistence type="predicted"/>
<dbReference type="OrthoDB" id="5814528at2759"/>
<sequence length="97" mass="10304">MIRLEKTNTETMSYSKLHNCTLCPPVVGGTGVTVTVGYSPTTWCKLYTLSGCANGYWVATVTGFQAITGPLTCDALIRWGSGTFNGDVDQAVTVNCS</sequence>
<accession>A0A3P8FAR0</accession>
<dbReference type="Proteomes" id="UP000050761">
    <property type="component" value="Unassembled WGS sequence"/>
</dbReference>
<dbReference type="EMBL" id="UZAH01032309">
    <property type="protein sequence ID" value="VDP21019.1"/>
    <property type="molecule type" value="Genomic_DNA"/>
</dbReference>
<dbReference type="WBParaSite" id="HPBE_0002062101-mRNA-1">
    <property type="protein sequence ID" value="HPBE_0002062101-mRNA-1"/>
    <property type="gene ID" value="HPBE_0002062101"/>
</dbReference>
<evidence type="ECO:0000313" key="1">
    <source>
        <dbReference type="EMBL" id="VDP21019.1"/>
    </source>
</evidence>
<name>A0A183GE83_HELPZ</name>
<dbReference type="AlphaFoldDB" id="A0A183GE83"/>
<reference evidence="1 2" key="1">
    <citation type="submission" date="2018-11" db="EMBL/GenBank/DDBJ databases">
        <authorList>
            <consortium name="Pathogen Informatics"/>
        </authorList>
    </citation>
    <scope>NUCLEOTIDE SEQUENCE [LARGE SCALE GENOMIC DNA]</scope>
</reference>
<evidence type="ECO:0000313" key="2">
    <source>
        <dbReference type="Proteomes" id="UP000050761"/>
    </source>
</evidence>
<gene>
    <name evidence="1" type="ORF">HPBE_LOCUS20620</name>
</gene>
<organism evidence="2 3">
    <name type="scientific">Heligmosomoides polygyrus</name>
    <name type="common">Parasitic roundworm</name>
    <dbReference type="NCBI Taxonomy" id="6339"/>
    <lineage>
        <taxon>Eukaryota</taxon>
        <taxon>Metazoa</taxon>
        <taxon>Ecdysozoa</taxon>
        <taxon>Nematoda</taxon>
        <taxon>Chromadorea</taxon>
        <taxon>Rhabditida</taxon>
        <taxon>Rhabditina</taxon>
        <taxon>Rhabditomorpha</taxon>
        <taxon>Strongyloidea</taxon>
        <taxon>Heligmosomidae</taxon>
        <taxon>Heligmosomoides</taxon>
    </lineage>
</organism>